<proteinExistence type="predicted"/>
<dbReference type="EMBL" id="CM039433">
    <property type="protein sequence ID" value="KAI4328405.1"/>
    <property type="molecule type" value="Genomic_DNA"/>
</dbReference>
<reference evidence="1 2" key="1">
    <citation type="journal article" date="2022" name="DNA Res.">
        <title>Chromosomal-level genome assembly of the orchid tree Bauhinia variegata (Leguminosae; Cercidoideae) supports the allotetraploid origin hypothesis of Bauhinia.</title>
        <authorList>
            <person name="Zhong Y."/>
            <person name="Chen Y."/>
            <person name="Zheng D."/>
            <person name="Pang J."/>
            <person name="Liu Y."/>
            <person name="Luo S."/>
            <person name="Meng S."/>
            <person name="Qian L."/>
            <person name="Wei D."/>
            <person name="Dai S."/>
            <person name="Zhou R."/>
        </authorList>
    </citation>
    <scope>NUCLEOTIDE SEQUENCE [LARGE SCALE GENOMIC DNA]</scope>
    <source>
        <strain evidence="1">BV-YZ2020</strain>
    </source>
</reference>
<evidence type="ECO:0000313" key="1">
    <source>
        <dbReference type="EMBL" id="KAI4328405.1"/>
    </source>
</evidence>
<name>A0ACB9MWA8_BAUVA</name>
<sequence length="116" mass="13488">MSDYEDLNFKSNTSQAMITGRKGKEKEQEIIIKTKWLYLHAQAYFEINDKYGEFHRPRTNRLNGIRTKFPHKSSSTCALLCDMRKGERERERGKKGQHASARDSTKFSCLISGARK</sequence>
<keyword evidence="2" id="KW-1185">Reference proteome</keyword>
<dbReference type="Proteomes" id="UP000828941">
    <property type="component" value="Chromosome 8"/>
</dbReference>
<accession>A0ACB9MWA8</accession>
<comment type="caution">
    <text evidence="1">The sequence shown here is derived from an EMBL/GenBank/DDBJ whole genome shotgun (WGS) entry which is preliminary data.</text>
</comment>
<evidence type="ECO:0000313" key="2">
    <source>
        <dbReference type="Proteomes" id="UP000828941"/>
    </source>
</evidence>
<gene>
    <name evidence="1" type="ORF">L6164_020762</name>
</gene>
<protein>
    <submittedName>
        <fullName evidence="1">Uncharacterized protein</fullName>
    </submittedName>
</protein>
<organism evidence="1 2">
    <name type="scientific">Bauhinia variegata</name>
    <name type="common">Purple orchid tree</name>
    <name type="synonym">Phanera variegata</name>
    <dbReference type="NCBI Taxonomy" id="167791"/>
    <lineage>
        <taxon>Eukaryota</taxon>
        <taxon>Viridiplantae</taxon>
        <taxon>Streptophyta</taxon>
        <taxon>Embryophyta</taxon>
        <taxon>Tracheophyta</taxon>
        <taxon>Spermatophyta</taxon>
        <taxon>Magnoliopsida</taxon>
        <taxon>eudicotyledons</taxon>
        <taxon>Gunneridae</taxon>
        <taxon>Pentapetalae</taxon>
        <taxon>rosids</taxon>
        <taxon>fabids</taxon>
        <taxon>Fabales</taxon>
        <taxon>Fabaceae</taxon>
        <taxon>Cercidoideae</taxon>
        <taxon>Cercideae</taxon>
        <taxon>Bauhiniinae</taxon>
        <taxon>Bauhinia</taxon>
    </lineage>
</organism>